<evidence type="ECO:0000259" key="10">
    <source>
        <dbReference type="PROSITE" id="PS50157"/>
    </source>
</evidence>
<reference evidence="12 13" key="1">
    <citation type="submission" date="2023-03" db="EMBL/GenBank/DDBJ databases">
        <title>High-quality genome of Scylla paramamosain provides insights in environmental adaptation.</title>
        <authorList>
            <person name="Zhang L."/>
        </authorList>
    </citation>
    <scope>NUCLEOTIDE SEQUENCE [LARGE SCALE GENOMIC DNA]</scope>
    <source>
        <strain evidence="12">LZ_2023a</strain>
        <tissue evidence="12">Muscle</tissue>
    </source>
</reference>
<dbReference type="EMBL" id="JARAKH010000049">
    <property type="protein sequence ID" value="KAK8375865.1"/>
    <property type="molecule type" value="Genomic_DNA"/>
</dbReference>
<gene>
    <name evidence="12" type="ORF">O3P69_008543</name>
</gene>
<dbReference type="InterPro" id="IPR012934">
    <property type="entry name" value="Znf_AD"/>
</dbReference>
<dbReference type="PANTHER" id="PTHR16515">
    <property type="entry name" value="PR DOMAIN ZINC FINGER PROTEIN"/>
    <property type="match status" value="1"/>
</dbReference>
<keyword evidence="3" id="KW-0677">Repeat</keyword>
<evidence type="ECO:0000313" key="12">
    <source>
        <dbReference type="EMBL" id="KAK8375865.1"/>
    </source>
</evidence>
<feature type="domain" description="C2H2-type" evidence="10">
    <location>
        <begin position="283"/>
        <end position="310"/>
    </location>
</feature>
<dbReference type="InterPro" id="IPR050331">
    <property type="entry name" value="Zinc_finger"/>
</dbReference>
<feature type="domain" description="C2H2-type" evidence="10">
    <location>
        <begin position="370"/>
        <end position="398"/>
    </location>
</feature>
<evidence type="ECO:0000256" key="9">
    <source>
        <dbReference type="SAM" id="MobiDB-lite"/>
    </source>
</evidence>
<feature type="domain" description="ZAD" evidence="11">
    <location>
        <begin position="12"/>
        <end position="93"/>
    </location>
</feature>
<dbReference type="GO" id="GO:0006355">
    <property type="term" value="P:regulation of DNA-templated transcription"/>
    <property type="evidence" value="ECO:0007669"/>
    <property type="project" value="UniProtKB-ARBA"/>
</dbReference>
<keyword evidence="6" id="KW-0539">Nucleus</keyword>
<evidence type="ECO:0000256" key="4">
    <source>
        <dbReference type="ARBA" id="ARBA00022771"/>
    </source>
</evidence>
<dbReference type="InterPro" id="IPR022755">
    <property type="entry name" value="Znf_C2H2_jaz"/>
</dbReference>
<dbReference type="GO" id="GO:0008270">
    <property type="term" value="F:zinc ion binding"/>
    <property type="evidence" value="ECO:0007669"/>
    <property type="project" value="UniProtKB-UniRule"/>
</dbReference>
<dbReference type="FunFam" id="3.30.160.60:FF:000446">
    <property type="entry name" value="Zinc finger protein"/>
    <property type="match status" value="1"/>
</dbReference>
<dbReference type="Pfam" id="PF00096">
    <property type="entry name" value="zf-C2H2"/>
    <property type="match status" value="5"/>
</dbReference>
<feature type="binding site" evidence="8">
    <location>
        <position position="17"/>
    </location>
    <ligand>
        <name>Zn(2+)</name>
        <dbReference type="ChEBI" id="CHEBI:29105"/>
    </ligand>
</feature>
<comment type="caution">
    <text evidence="12">The sequence shown here is derived from an EMBL/GenBank/DDBJ whole genome shotgun (WGS) entry which is preliminary data.</text>
</comment>
<dbReference type="InterPro" id="IPR013087">
    <property type="entry name" value="Znf_C2H2_type"/>
</dbReference>
<evidence type="ECO:0000256" key="5">
    <source>
        <dbReference type="ARBA" id="ARBA00022833"/>
    </source>
</evidence>
<feature type="domain" description="C2H2-type" evidence="10">
    <location>
        <begin position="399"/>
        <end position="426"/>
    </location>
</feature>
<dbReference type="PANTHER" id="PTHR16515:SF49">
    <property type="entry name" value="GASTRULA ZINC FINGER PROTEIN XLCGF49.1-LIKE-RELATED"/>
    <property type="match status" value="1"/>
</dbReference>
<feature type="region of interest" description="Disordered" evidence="9">
    <location>
        <begin position="650"/>
        <end position="684"/>
    </location>
</feature>
<dbReference type="FunFam" id="3.30.160.60:FF:002343">
    <property type="entry name" value="Zinc finger protein 33A"/>
    <property type="match status" value="1"/>
</dbReference>
<evidence type="ECO:0000256" key="3">
    <source>
        <dbReference type="ARBA" id="ARBA00022737"/>
    </source>
</evidence>
<dbReference type="PROSITE" id="PS51915">
    <property type="entry name" value="ZAD"/>
    <property type="match status" value="1"/>
</dbReference>
<feature type="domain" description="C2H2-type" evidence="10">
    <location>
        <begin position="311"/>
        <end position="338"/>
    </location>
</feature>
<evidence type="ECO:0000256" key="7">
    <source>
        <dbReference type="PROSITE-ProRule" id="PRU00042"/>
    </source>
</evidence>
<keyword evidence="5 8" id="KW-0862">Zinc</keyword>
<keyword evidence="4 7" id="KW-0863">Zinc-finger</keyword>
<organism evidence="12 13">
    <name type="scientific">Scylla paramamosain</name>
    <name type="common">Mud crab</name>
    <dbReference type="NCBI Taxonomy" id="85552"/>
    <lineage>
        <taxon>Eukaryota</taxon>
        <taxon>Metazoa</taxon>
        <taxon>Ecdysozoa</taxon>
        <taxon>Arthropoda</taxon>
        <taxon>Crustacea</taxon>
        <taxon>Multicrustacea</taxon>
        <taxon>Malacostraca</taxon>
        <taxon>Eumalacostraca</taxon>
        <taxon>Eucarida</taxon>
        <taxon>Decapoda</taxon>
        <taxon>Pleocyemata</taxon>
        <taxon>Brachyura</taxon>
        <taxon>Eubrachyura</taxon>
        <taxon>Portunoidea</taxon>
        <taxon>Portunidae</taxon>
        <taxon>Portuninae</taxon>
        <taxon>Scylla</taxon>
    </lineage>
</organism>
<feature type="domain" description="C2H2-type" evidence="10">
    <location>
        <begin position="455"/>
        <end position="482"/>
    </location>
</feature>
<protein>
    <submittedName>
        <fullName evidence="12">Uncharacterized protein</fullName>
    </submittedName>
</protein>
<dbReference type="SUPFAM" id="SSF57667">
    <property type="entry name" value="beta-beta-alpha zinc fingers"/>
    <property type="match status" value="5"/>
</dbReference>
<sequence length="684" mass="75350">MVMEPVQEGAVESCRLCGAQEGKLLHLDDTFSILGTSSTILHLLHSISVFLKVQSECEPLMPHHLCWHCFNTAVDINAFIDSGINFQRTTINHILPSHNTRTAEAPCHSLLPVSAPSENAPEVILQGELVQEGEEEREVVLGVSDDQMGGASVMTVTKEETRLEGCYQNIQNNLDKKSEGKTDWEGDGSFQYPSQINQRSVNVEAANVGEFFENKQEEPLENTNCGHEEKVDQHQGSKQLLDEDMKKSGEDNAREKCSYCNKTFQRQSQLKSHLASHSEARPHQCQVCGVAFKHRRNLVEHSHTHSQQPSFICAVCGLTFKQKSNLLKHERTHRRESVPSYRCEVCGNQYSQSSHLKTHIRNAHGNNPGFRCEQCSVVLVRRSSLRRHMATVHASSTRFTCPHCNKGFTNQQNYQGHIRSHTGERPYRCLVCSKAFTTPKALSRHRLVHQGTKTHKCTQCGKAFLELCDLKRHTKRHLQKSAKRAKAAATNGCQPAATGDPADPNVGSINLMVLTDSLIFTESQQLLDNQEPRPDQVILPNGKLDGPKDVTRDAVLQSEPPPLELQKKPNVEVISSGPMLPAASDMEAVLQPPVMGDMAAPLHSGQVLQPTTIEVGDGASTPQVDLVPRECPGGSVAPDAPTMVVLASASTPTEYLPDPEPRAGARASSPVGDVGERVLSHATW</sequence>
<feature type="domain" description="C2H2-type" evidence="10">
    <location>
        <begin position="341"/>
        <end position="369"/>
    </location>
</feature>
<dbReference type="AlphaFoldDB" id="A0AAW0SKF9"/>
<feature type="domain" description="C2H2-type" evidence="10">
    <location>
        <begin position="427"/>
        <end position="454"/>
    </location>
</feature>
<dbReference type="Proteomes" id="UP001487740">
    <property type="component" value="Unassembled WGS sequence"/>
</dbReference>
<evidence type="ECO:0000256" key="8">
    <source>
        <dbReference type="PROSITE-ProRule" id="PRU01263"/>
    </source>
</evidence>
<evidence type="ECO:0000313" key="13">
    <source>
        <dbReference type="Proteomes" id="UP001487740"/>
    </source>
</evidence>
<keyword evidence="2 8" id="KW-0479">Metal-binding</keyword>
<feature type="region of interest" description="Disordered" evidence="9">
    <location>
        <begin position="529"/>
        <end position="549"/>
    </location>
</feature>
<proteinExistence type="predicted"/>
<dbReference type="FunFam" id="3.30.160.60:FF:000145">
    <property type="entry name" value="Zinc finger protein 574"/>
    <property type="match status" value="1"/>
</dbReference>
<evidence type="ECO:0000256" key="1">
    <source>
        <dbReference type="ARBA" id="ARBA00004123"/>
    </source>
</evidence>
<name>A0AAW0SKF9_SCYPA</name>
<dbReference type="Pfam" id="PF12171">
    <property type="entry name" value="zf-C2H2_jaz"/>
    <property type="match status" value="1"/>
</dbReference>
<comment type="subcellular location">
    <subcellularLocation>
        <location evidence="1">Nucleus</location>
    </subcellularLocation>
</comment>
<feature type="compositionally biased region" description="Basic and acidic residues" evidence="9">
    <location>
        <begin position="674"/>
        <end position="684"/>
    </location>
</feature>
<dbReference type="PROSITE" id="PS00028">
    <property type="entry name" value="ZINC_FINGER_C2H2_1"/>
    <property type="match status" value="8"/>
</dbReference>
<dbReference type="GO" id="GO:0005634">
    <property type="term" value="C:nucleus"/>
    <property type="evidence" value="ECO:0007669"/>
    <property type="project" value="UniProtKB-SubCell"/>
</dbReference>
<feature type="domain" description="C2H2-type" evidence="10">
    <location>
        <begin position="255"/>
        <end position="282"/>
    </location>
</feature>
<dbReference type="SMART" id="SM00355">
    <property type="entry name" value="ZnF_C2H2"/>
    <property type="match status" value="8"/>
</dbReference>
<dbReference type="PROSITE" id="PS50157">
    <property type="entry name" value="ZINC_FINGER_C2H2_2"/>
    <property type="match status" value="8"/>
</dbReference>
<dbReference type="Gene3D" id="3.30.160.60">
    <property type="entry name" value="Classic Zinc Finger"/>
    <property type="match status" value="7"/>
</dbReference>
<dbReference type="InterPro" id="IPR036236">
    <property type="entry name" value="Znf_C2H2_sf"/>
</dbReference>
<evidence type="ECO:0000256" key="6">
    <source>
        <dbReference type="ARBA" id="ARBA00023242"/>
    </source>
</evidence>
<feature type="binding site" evidence="8">
    <location>
        <position position="66"/>
    </location>
    <ligand>
        <name>Zn(2+)</name>
        <dbReference type="ChEBI" id="CHEBI:29105"/>
    </ligand>
</feature>
<evidence type="ECO:0000259" key="11">
    <source>
        <dbReference type="PROSITE" id="PS51915"/>
    </source>
</evidence>
<keyword evidence="13" id="KW-1185">Reference proteome</keyword>
<feature type="binding site" evidence="8">
    <location>
        <position position="14"/>
    </location>
    <ligand>
        <name>Zn(2+)</name>
        <dbReference type="ChEBI" id="CHEBI:29105"/>
    </ligand>
</feature>
<feature type="binding site" evidence="8">
    <location>
        <position position="69"/>
    </location>
    <ligand>
        <name>Zn(2+)</name>
        <dbReference type="ChEBI" id="CHEBI:29105"/>
    </ligand>
</feature>
<evidence type="ECO:0000256" key="2">
    <source>
        <dbReference type="ARBA" id="ARBA00022723"/>
    </source>
</evidence>
<accession>A0AAW0SKF9</accession>